<proteinExistence type="predicted"/>
<keyword evidence="3" id="KW-1185">Reference proteome</keyword>
<dbReference type="AlphaFoldDB" id="A0A9K3IFS7"/>
<sequence>MKKMVEDPKKKIFMLYPRFIQMILDDKYPALVKGPNFINLKPMGPSCFENACRNKRSKHYNFEVRFALEKHGRFADIVQGAPVAPVPPVAPVALVPPPINAQIAKEHDVQLMQQAQQVAGIEDEIEVVDAETETGSSEETDSESEVEIVMSDKEKDVVRKPVPLTSENLATLLLSLHVGDGNPPSVSTADVQDVAATSQVEMEIEATADDAEESARKKQRTGFTPDDSLYGPSTAPESTPIINPQPDPQTEDASKKINTEDPDLYDFNFDLETIPSQPGSSSGVQFEAGSSSGAGTTEHDEAAFRYATEKRQIFESDSNSDEDDYVKRLKRRVVVLEQDAELKNAQITSL</sequence>
<organism evidence="2 3">
    <name type="scientific">Helianthus annuus</name>
    <name type="common">Common sunflower</name>
    <dbReference type="NCBI Taxonomy" id="4232"/>
    <lineage>
        <taxon>Eukaryota</taxon>
        <taxon>Viridiplantae</taxon>
        <taxon>Streptophyta</taxon>
        <taxon>Embryophyta</taxon>
        <taxon>Tracheophyta</taxon>
        <taxon>Spermatophyta</taxon>
        <taxon>Magnoliopsida</taxon>
        <taxon>eudicotyledons</taxon>
        <taxon>Gunneridae</taxon>
        <taxon>Pentapetalae</taxon>
        <taxon>asterids</taxon>
        <taxon>campanulids</taxon>
        <taxon>Asterales</taxon>
        <taxon>Asteraceae</taxon>
        <taxon>Asteroideae</taxon>
        <taxon>Heliantheae alliance</taxon>
        <taxon>Heliantheae</taxon>
        <taxon>Helianthus</taxon>
    </lineage>
</organism>
<evidence type="ECO:0000313" key="2">
    <source>
        <dbReference type="EMBL" id="KAF5795790.1"/>
    </source>
</evidence>
<dbReference type="EMBL" id="MNCJ02000323">
    <property type="protein sequence ID" value="KAF5795790.1"/>
    <property type="molecule type" value="Genomic_DNA"/>
</dbReference>
<evidence type="ECO:0000313" key="3">
    <source>
        <dbReference type="Proteomes" id="UP000215914"/>
    </source>
</evidence>
<reference evidence="2" key="1">
    <citation type="journal article" date="2017" name="Nature">
        <title>The sunflower genome provides insights into oil metabolism, flowering and Asterid evolution.</title>
        <authorList>
            <person name="Badouin H."/>
            <person name="Gouzy J."/>
            <person name="Grassa C.J."/>
            <person name="Murat F."/>
            <person name="Staton S.E."/>
            <person name="Cottret L."/>
            <person name="Lelandais-Briere C."/>
            <person name="Owens G.L."/>
            <person name="Carrere S."/>
            <person name="Mayjonade B."/>
            <person name="Legrand L."/>
            <person name="Gill N."/>
            <person name="Kane N.C."/>
            <person name="Bowers J.E."/>
            <person name="Hubner S."/>
            <person name="Bellec A."/>
            <person name="Berard A."/>
            <person name="Berges H."/>
            <person name="Blanchet N."/>
            <person name="Boniface M.C."/>
            <person name="Brunel D."/>
            <person name="Catrice O."/>
            <person name="Chaidir N."/>
            <person name="Claudel C."/>
            <person name="Donnadieu C."/>
            <person name="Faraut T."/>
            <person name="Fievet G."/>
            <person name="Helmstetter N."/>
            <person name="King M."/>
            <person name="Knapp S.J."/>
            <person name="Lai Z."/>
            <person name="Le Paslier M.C."/>
            <person name="Lippi Y."/>
            <person name="Lorenzon L."/>
            <person name="Mandel J.R."/>
            <person name="Marage G."/>
            <person name="Marchand G."/>
            <person name="Marquand E."/>
            <person name="Bret-Mestries E."/>
            <person name="Morien E."/>
            <person name="Nambeesan S."/>
            <person name="Nguyen T."/>
            <person name="Pegot-Espagnet P."/>
            <person name="Pouilly N."/>
            <person name="Raftis F."/>
            <person name="Sallet E."/>
            <person name="Schiex T."/>
            <person name="Thomas J."/>
            <person name="Vandecasteele C."/>
            <person name="Vares D."/>
            <person name="Vear F."/>
            <person name="Vautrin S."/>
            <person name="Crespi M."/>
            <person name="Mangin B."/>
            <person name="Burke J.M."/>
            <person name="Salse J."/>
            <person name="Munos S."/>
            <person name="Vincourt P."/>
            <person name="Rieseberg L.H."/>
            <person name="Langlade N.B."/>
        </authorList>
    </citation>
    <scope>NUCLEOTIDE SEQUENCE</scope>
    <source>
        <tissue evidence="2">Leaves</tissue>
    </source>
</reference>
<feature type="region of interest" description="Disordered" evidence="1">
    <location>
        <begin position="129"/>
        <end position="148"/>
    </location>
</feature>
<feature type="compositionally biased region" description="Polar residues" evidence="1">
    <location>
        <begin position="274"/>
        <end position="295"/>
    </location>
</feature>
<evidence type="ECO:0000256" key="1">
    <source>
        <dbReference type="SAM" id="MobiDB-lite"/>
    </source>
</evidence>
<feature type="compositionally biased region" description="Acidic residues" evidence="1">
    <location>
        <begin position="129"/>
        <end position="146"/>
    </location>
</feature>
<reference evidence="2" key="2">
    <citation type="submission" date="2020-06" db="EMBL/GenBank/DDBJ databases">
        <title>Helianthus annuus Genome sequencing and assembly Release 2.</title>
        <authorList>
            <person name="Gouzy J."/>
            <person name="Langlade N."/>
            <person name="Munos S."/>
        </authorList>
    </citation>
    <scope>NUCLEOTIDE SEQUENCE</scope>
    <source>
        <tissue evidence="2">Leaves</tissue>
    </source>
</reference>
<gene>
    <name evidence="2" type="ORF">HanXRQr2_Chr08g0343881</name>
</gene>
<comment type="caution">
    <text evidence="2">The sequence shown here is derived from an EMBL/GenBank/DDBJ whole genome shotgun (WGS) entry which is preliminary data.</text>
</comment>
<protein>
    <submittedName>
        <fullName evidence="2">Uncharacterized protein</fullName>
    </submittedName>
</protein>
<feature type="region of interest" description="Disordered" evidence="1">
    <location>
        <begin position="207"/>
        <end position="262"/>
    </location>
</feature>
<dbReference type="Gramene" id="mRNA:HanXRQr2_Chr08g0343881">
    <property type="protein sequence ID" value="CDS:HanXRQr2_Chr08g0343881.1"/>
    <property type="gene ID" value="HanXRQr2_Chr08g0343881"/>
</dbReference>
<dbReference type="Proteomes" id="UP000215914">
    <property type="component" value="Unassembled WGS sequence"/>
</dbReference>
<name>A0A9K3IFS7_HELAN</name>
<accession>A0A9K3IFS7</accession>
<feature type="region of interest" description="Disordered" evidence="1">
    <location>
        <begin position="274"/>
        <end position="303"/>
    </location>
</feature>